<evidence type="ECO:0000256" key="2">
    <source>
        <dbReference type="ARBA" id="ARBA00022692"/>
    </source>
</evidence>
<feature type="transmembrane region" description="Helical" evidence="7">
    <location>
        <begin position="159"/>
        <end position="189"/>
    </location>
</feature>
<evidence type="ECO:0000256" key="8">
    <source>
        <dbReference type="RuleBase" id="RU000320"/>
    </source>
</evidence>
<evidence type="ECO:0000256" key="1">
    <source>
        <dbReference type="ARBA" id="ARBA00004127"/>
    </source>
</evidence>
<dbReference type="NCBIfam" id="TIGR01770">
    <property type="entry name" value="NDH_I_N"/>
    <property type="match status" value="1"/>
</dbReference>
<feature type="transmembrane region" description="Helical" evidence="7">
    <location>
        <begin position="238"/>
        <end position="261"/>
    </location>
</feature>
<feature type="transmembrane region" description="Helical" evidence="7">
    <location>
        <begin position="74"/>
        <end position="93"/>
    </location>
</feature>
<keyword evidence="7" id="KW-0520">NAD</keyword>
<accession>A0A2P5T0V4</accession>
<protein>
    <recommendedName>
        <fullName evidence="7">NADH-quinone oxidoreductase subunit N</fullName>
        <ecNumber evidence="7">7.1.1.-</ecNumber>
    </recommendedName>
    <alternativeName>
        <fullName evidence="7">NADH dehydrogenase I subunit N</fullName>
    </alternativeName>
    <alternativeName>
        <fullName evidence="7">NDH-1 subunit N</fullName>
    </alternativeName>
</protein>
<dbReference type="HAMAP" id="MF_00445">
    <property type="entry name" value="NDH1_NuoN_1"/>
    <property type="match status" value="1"/>
</dbReference>
<dbReference type="Pfam" id="PF00361">
    <property type="entry name" value="Proton_antipo_M"/>
    <property type="match status" value="1"/>
</dbReference>
<reference evidence="10 11" key="1">
    <citation type="journal article" date="2018" name="Genome Biol. Evol.">
        <title>Cladogenesis and Genomic Streamlining in Extracellular Endosymbionts of Tropical Stink Bugs.</title>
        <authorList>
            <person name="Otero-Bravo A."/>
            <person name="Goffredi S."/>
            <person name="Sabree Z.L."/>
        </authorList>
    </citation>
    <scope>NUCLEOTIDE SEQUENCE [LARGE SCALE GENOMIC DNA]</scope>
    <source>
        <strain evidence="10 11">SoEE</strain>
    </source>
</reference>
<comment type="subunit">
    <text evidence="6">Composed of 13 different subunits. Subunits NuoA, H, J, K, L, M, N constitute the membrane sector of the complex.</text>
</comment>
<feature type="transmembrane region" description="Helical" evidence="7">
    <location>
        <begin position="36"/>
        <end position="54"/>
    </location>
</feature>
<keyword evidence="7" id="KW-0830">Ubiquinone</keyword>
<comment type="subunit">
    <text evidence="7">NDH-1 is composed of 13 different subunits. Subunits NuoA, H, J, K, L, M, N constitute the membrane sector of the complex.</text>
</comment>
<comment type="function">
    <text evidence="5">NDH-1 shuttles electrons from NADH, via FMN and iron-sulfur (Fe-S) centers, to quinones in the respiratory chain. Couples the redox reaction to proton translocation (for every two electrons transferred, four hydrogen ions are translocated across the cytoplasmic membrane), and thus conserves the redox energy in a proton gradient.</text>
</comment>
<feature type="transmembrane region" description="Helical" evidence="7">
    <location>
        <begin position="201"/>
        <end position="226"/>
    </location>
</feature>
<proteinExistence type="inferred from homology"/>
<dbReference type="InterPro" id="IPR001750">
    <property type="entry name" value="ND/Mrp_TM"/>
</dbReference>
<keyword evidence="7" id="KW-0813">Transport</keyword>
<evidence type="ECO:0000313" key="10">
    <source>
        <dbReference type="EMBL" id="PPI88218.1"/>
    </source>
</evidence>
<evidence type="ECO:0000259" key="9">
    <source>
        <dbReference type="Pfam" id="PF00361"/>
    </source>
</evidence>
<evidence type="ECO:0000313" key="11">
    <source>
        <dbReference type="Proteomes" id="UP000296153"/>
    </source>
</evidence>
<keyword evidence="2 7" id="KW-0812">Transmembrane</keyword>
<evidence type="ECO:0000256" key="3">
    <source>
        <dbReference type="ARBA" id="ARBA00022989"/>
    </source>
</evidence>
<dbReference type="GO" id="GO:0050136">
    <property type="term" value="F:NADH dehydrogenase (quinone) (non-electrogenic) activity"/>
    <property type="evidence" value="ECO:0007669"/>
    <property type="project" value="UniProtKB-UniRule"/>
</dbReference>
<comment type="catalytic activity">
    <reaction evidence="7">
        <text>a quinone + NADH + 5 H(+)(in) = a quinol + NAD(+) + 4 H(+)(out)</text>
        <dbReference type="Rhea" id="RHEA:57888"/>
        <dbReference type="ChEBI" id="CHEBI:15378"/>
        <dbReference type="ChEBI" id="CHEBI:24646"/>
        <dbReference type="ChEBI" id="CHEBI:57540"/>
        <dbReference type="ChEBI" id="CHEBI:57945"/>
        <dbReference type="ChEBI" id="CHEBI:132124"/>
    </reaction>
</comment>
<dbReference type="EC" id="7.1.1.-" evidence="7"/>
<keyword evidence="3 7" id="KW-1133">Transmembrane helix</keyword>
<feature type="transmembrane region" description="Helical" evidence="7">
    <location>
        <begin position="128"/>
        <end position="147"/>
    </location>
</feature>
<keyword evidence="7" id="KW-1003">Cell membrane</keyword>
<feature type="transmembrane region" description="Helical" evidence="7">
    <location>
        <begin position="105"/>
        <end position="121"/>
    </location>
</feature>
<keyword evidence="7" id="KW-1278">Translocase</keyword>
<feature type="transmembrane region" description="Helical" evidence="7">
    <location>
        <begin position="273"/>
        <end position="291"/>
    </location>
</feature>
<organism evidence="10 11">
    <name type="scientific">Candidatus Pantoea edessiphila</name>
    <dbReference type="NCBI Taxonomy" id="2044610"/>
    <lineage>
        <taxon>Bacteria</taxon>
        <taxon>Pseudomonadati</taxon>
        <taxon>Pseudomonadota</taxon>
        <taxon>Gammaproteobacteria</taxon>
        <taxon>Enterobacterales</taxon>
        <taxon>Erwiniaceae</taxon>
        <taxon>Pantoea</taxon>
    </lineage>
</organism>
<dbReference type="NCBIfam" id="NF004439">
    <property type="entry name" value="PRK05777.1-1"/>
    <property type="match status" value="1"/>
</dbReference>
<dbReference type="AlphaFoldDB" id="A0A2P5T0V4"/>
<gene>
    <name evidence="7" type="primary">nuoN</name>
    <name evidence="10" type="ORF">CRV12_01100</name>
</gene>
<keyword evidence="4 7" id="KW-0472">Membrane</keyword>
<feature type="transmembrane region" description="Helical" evidence="7">
    <location>
        <begin position="453"/>
        <end position="475"/>
    </location>
</feature>
<evidence type="ECO:0000256" key="4">
    <source>
        <dbReference type="ARBA" id="ARBA00023136"/>
    </source>
</evidence>
<feature type="domain" description="NADH:quinone oxidoreductase/Mrp antiporter transmembrane" evidence="9">
    <location>
        <begin position="123"/>
        <end position="419"/>
    </location>
</feature>
<dbReference type="GO" id="GO:0005886">
    <property type="term" value="C:plasma membrane"/>
    <property type="evidence" value="ECO:0007669"/>
    <property type="project" value="UniProtKB-SubCell"/>
</dbReference>
<evidence type="ECO:0000256" key="7">
    <source>
        <dbReference type="HAMAP-Rule" id="MF_00445"/>
    </source>
</evidence>
<dbReference type="GO" id="GO:0012505">
    <property type="term" value="C:endomembrane system"/>
    <property type="evidence" value="ECO:0007669"/>
    <property type="project" value="UniProtKB-SubCell"/>
</dbReference>
<comment type="caution">
    <text evidence="10">The sequence shown here is derived from an EMBL/GenBank/DDBJ whole genome shotgun (WGS) entry which is preliminary data.</text>
</comment>
<dbReference type="InterPro" id="IPR010096">
    <property type="entry name" value="NADH-Q_OxRdtase_suN/2"/>
</dbReference>
<evidence type="ECO:0000256" key="5">
    <source>
        <dbReference type="ARBA" id="ARBA00025189"/>
    </source>
</evidence>
<comment type="subcellular location">
    <subcellularLocation>
        <location evidence="7">Cell membrane</location>
        <topology evidence="7">Multi-pass membrane protein</topology>
    </subcellularLocation>
    <subcellularLocation>
        <location evidence="1">Endomembrane system</location>
        <topology evidence="1">Multi-pass membrane protein</topology>
    </subcellularLocation>
    <subcellularLocation>
        <location evidence="8">Membrane</location>
        <topology evidence="8">Multi-pass membrane protein</topology>
    </subcellularLocation>
</comment>
<dbReference type="OrthoDB" id="9768329at2"/>
<dbReference type="RefSeq" id="WP_136130827.1">
    <property type="nucleotide sequence ID" value="NZ_PDKT01000001.1"/>
</dbReference>
<sequence>MIIISNQLIASLPLIIIGFTILILLISISWQRNHFFIALSTIIGLVLSLLSLLFVSKVSEIDVMSLLSIDSYSIFYTILVIISSLSTCIFSYTWLNNFLDHKEEFYILVLVSTLGGIVLSSTNNFATLFIGIELLSLPLFGLIGYNFHRKLSLEASVKYTILSAIASSFLLFGIALLYANSGTLSFLLIRKIIISDVIKEPLFLVGFGMLITSLGFKLSLVPFHLWTPDVYQGSPISITSFLSTASKISIFSVIMRLFFYIPIIDSMAIKNSLIIISFMSIIFGNIMALFQKNIKRLLGYSSITHVGYLLISIITSKIHNLSLETSEIYVVSYLISNLGIFGVISLISNDNDMDTDSIDHYRGLFWSDPFLSTVMTIMMLSLAGIPITLGFIGKFYVILLSITTHLWFLIGGIIISSTIGLYYYLKIILSFYYRNSKENNNSKLINFTISNSWSLIAVKIILSITAFLTILLGVFPQPLMNLIKVVHVMI</sequence>
<feature type="transmembrane region" description="Helical" evidence="7">
    <location>
        <begin position="328"/>
        <end position="347"/>
    </location>
</feature>
<feature type="transmembrane region" description="Helical" evidence="7">
    <location>
        <begin position="297"/>
        <end position="316"/>
    </location>
</feature>
<dbReference type="Proteomes" id="UP000296153">
    <property type="component" value="Unassembled WGS sequence"/>
</dbReference>
<feature type="transmembrane region" description="Helical" evidence="7">
    <location>
        <begin position="370"/>
        <end position="399"/>
    </location>
</feature>
<dbReference type="GO" id="GO:0048038">
    <property type="term" value="F:quinone binding"/>
    <property type="evidence" value="ECO:0007669"/>
    <property type="project" value="UniProtKB-KW"/>
</dbReference>
<dbReference type="GO" id="GO:0008137">
    <property type="term" value="F:NADH dehydrogenase (ubiquinone) activity"/>
    <property type="evidence" value="ECO:0007669"/>
    <property type="project" value="InterPro"/>
</dbReference>
<dbReference type="PANTHER" id="PTHR22773">
    <property type="entry name" value="NADH DEHYDROGENASE"/>
    <property type="match status" value="1"/>
</dbReference>
<comment type="similarity">
    <text evidence="7">Belongs to the complex I subunit 2 family.</text>
</comment>
<comment type="function">
    <text evidence="7">NDH-1 shuttles electrons from NADH, via FMN and iron-sulfur (Fe-S) centers, to quinones in the respiratory chain. The immediate electron acceptor for the enzyme in this species is believed to be ubiquinone. Couples the redox reaction to proton translocation (for every two electrons transferred, four hydrogen ions are translocated across the cytoplasmic membrane), and thus conserves the redox energy in a proton gradient.</text>
</comment>
<name>A0A2P5T0V4_9GAMM</name>
<feature type="transmembrane region" description="Helical" evidence="7">
    <location>
        <begin position="406"/>
        <end position="433"/>
    </location>
</feature>
<dbReference type="EMBL" id="PDKT01000001">
    <property type="protein sequence ID" value="PPI88218.1"/>
    <property type="molecule type" value="Genomic_DNA"/>
</dbReference>
<evidence type="ECO:0000256" key="6">
    <source>
        <dbReference type="ARBA" id="ARBA00025811"/>
    </source>
</evidence>
<dbReference type="GO" id="GO:0042773">
    <property type="term" value="P:ATP synthesis coupled electron transport"/>
    <property type="evidence" value="ECO:0007669"/>
    <property type="project" value="InterPro"/>
</dbReference>
<keyword evidence="7" id="KW-0874">Quinone</keyword>
<feature type="transmembrane region" description="Helical" evidence="7">
    <location>
        <begin position="12"/>
        <end position="30"/>
    </location>
</feature>